<accession>A0A1H0DVZ5</accession>
<keyword evidence="2" id="KW-1185">Reference proteome</keyword>
<reference evidence="1 2" key="1">
    <citation type="submission" date="2016-10" db="EMBL/GenBank/DDBJ databases">
        <authorList>
            <person name="de Groot N.N."/>
        </authorList>
    </citation>
    <scope>NUCLEOTIDE SEQUENCE [LARGE SCALE GENOMIC DNA]</scope>
    <source>
        <strain evidence="1 2">CGMCC 1.11147</strain>
    </source>
</reference>
<proteinExistence type="predicted"/>
<dbReference type="AlphaFoldDB" id="A0A1H0DVZ5"/>
<evidence type="ECO:0000313" key="2">
    <source>
        <dbReference type="Proteomes" id="UP000199004"/>
    </source>
</evidence>
<dbReference type="EMBL" id="FNIC01000004">
    <property type="protein sequence ID" value="SDN74248.1"/>
    <property type="molecule type" value="Genomic_DNA"/>
</dbReference>
<name>A0A1H0DVZ5_9ACTN</name>
<protein>
    <submittedName>
        <fullName evidence="1">Uncharacterized protein</fullName>
    </submittedName>
</protein>
<organism evidence="1 2">
    <name type="scientific">Nocardioides szechwanensis</name>
    <dbReference type="NCBI Taxonomy" id="1005944"/>
    <lineage>
        <taxon>Bacteria</taxon>
        <taxon>Bacillati</taxon>
        <taxon>Actinomycetota</taxon>
        <taxon>Actinomycetes</taxon>
        <taxon>Propionibacteriales</taxon>
        <taxon>Nocardioidaceae</taxon>
        <taxon>Nocardioides</taxon>
    </lineage>
</organism>
<dbReference type="STRING" id="1005944.SAMN05192576_2683"/>
<sequence length="147" mass="15972">MYPSTGEDTVMLSQSSYPAAYVAASRATVRSHLDAYDALPLSEAERTAFEPGYLRQLVLALDTYALHRSRGEEGKDGNPLNEVRLLCGSIRDHDGVLTGERSIRYAADRSVLGLAEGDPITLDAAGFRSLADAFFDELGTRFPGEQT</sequence>
<evidence type="ECO:0000313" key="1">
    <source>
        <dbReference type="EMBL" id="SDN74248.1"/>
    </source>
</evidence>
<gene>
    <name evidence="1" type="ORF">SAMN05192576_2683</name>
</gene>
<dbReference type="Proteomes" id="UP000199004">
    <property type="component" value="Unassembled WGS sequence"/>
</dbReference>